<dbReference type="EMBL" id="AMCI01008831">
    <property type="protein sequence ID" value="EJW90461.1"/>
    <property type="molecule type" value="Genomic_DNA"/>
</dbReference>
<gene>
    <name evidence="1" type="ORF">EVA_21432</name>
</gene>
<reference evidence="1" key="1">
    <citation type="journal article" date="2012" name="PLoS ONE">
        <title>Gene sets for utilization of primary and secondary nutrition supplies in the distal gut of endangered iberian lynx.</title>
        <authorList>
            <person name="Alcaide M."/>
            <person name="Messina E."/>
            <person name="Richter M."/>
            <person name="Bargiela R."/>
            <person name="Peplies J."/>
            <person name="Huws S.A."/>
            <person name="Newbold C.J."/>
            <person name="Golyshin P.N."/>
            <person name="Simon M.A."/>
            <person name="Lopez G."/>
            <person name="Yakimov M.M."/>
            <person name="Ferrer M."/>
        </authorList>
    </citation>
    <scope>NUCLEOTIDE SEQUENCE</scope>
</reference>
<dbReference type="AlphaFoldDB" id="J9F6E0"/>
<name>J9F6E0_9ZZZZ</name>
<sequence length="91" mass="10100">MQHYVPAATHQKGEMLKFEKNAAPIPQVEKTLGFYWTQTFVPDGASFADGFFNDAGVAIATNWCGEIFDADRMEVKDGGIGYGIRRIVAER</sequence>
<protein>
    <submittedName>
        <fullName evidence="1">Peptidase, C69 family</fullName>
    </submittedName>
</protein>
<accession>J9F6E0</accession>
<proteinExistence type="predicted"/>
<feature type="non-terminal residue" evidence="1">
    <location>
        <position position="91"/>
    </location>
</feature>
<comment type="caution">
    <text evidence="1">The sequence shown here is derived from an EMBL/GenBank/DDBJ whole genome shotgun (WGS) entry which is preliminary data.</text>
</comment>
<organism evidence="1">
    <name type="scientific">gut metagenome</name>
    <dbReference type="NCBI Taxonomy" id="749906"/>
    <lineage>
        <taxon>unclassified sequences</taxon>
        <taxon>metagenomes</taxon>
        <taxon>organismal metagenomes</taxon>
    </lineage>
</organism>
<evidence type="ECO:0000313" key="1">
    <source>
        <dbReference type="EMBL" id="EJW90461.1"/>
    </source>
</evidence>